<dbReference type="NCBIfam" id="TIGR03360">
    <property type="entry name" value="VI_minor_1"/>
    <property type="match status" value="1"/>
</dbReference>
<organism evidence="1 2">
    <name type="scientific">Vibrio rumoiensis</name>
    <dbReference type="NCBI Taxonomy" id="76258"/>
    <lineage>
        <taxon>Bacteria</taxon>
        <taxon>Pseudomonadati</taxon>
        <taxon>Pseudomonadota</taxon>
        <taxon>Gammaproteobacteria</taxon>
        <taxon>Vibrionales</taxon>
        <taxon>Vibrionaceae</taxon>
        <taxon>Vibrio</taxon>
    </lineage>
</organism>
<sequence length="217" mass="24244">MANSFKTLMVIMLFIQLPLVSKVRADQSALLNQAKECTKVTVRLERLDCFDRTFNTSLPDIEALQEVKPEIWSRGIELEKQRTSSESLALISTPNTDNPADIWVTLPAINVDGEVAPILMLSCVDNISRLDLLLRKGVTQARVNISANTFSPSLWRTDDSGFVLSSARGLLAIDLMKKISSSPMIELHSDITTINGLKFNTQNLSKIFIPLRKSCHW</sequence>
<keyword evidence="2" id="KW-1185">Reference proteome</keyword>
<comment type="caution">
    <text evidence="1">The sequence shown here is derived from an EMBL/GenBank/DDBJ whole genome shotgun (WGS) entry which is preliminary data.</text>
</comment>
<name>A0ABW7IYE9_9VIBR</name>
<evidence type="ECO:0000313" key="2">
    <source>
        <dbReference type="Proteomes" id="UP001607151"/>
    </source>
</evidence>
<dbReference type="Proteomes" id="UP001607151">
    <property type="component" value="Unassembled WGS sequence"/>
</dbReference>
<dbReference type="InterPro" id="IPR017738">
    <property type="entry name" value="T6SS-assoc_VCA0118"/>
</dbReference>
<dbReference type="Pfam" id="PF11319">
    <property type="entry name" value="VasI"/>
    <property type="match status" value="1"/>
</dbReference>
<accession>A0ABW7IYE9</accession>
<gene>
    <name evidence="1" type="primary">vasI</name>
    <name evidence="1" type="ORF">ACGRQ9_14635</name>
</gene>
<proteinExistence type="predicted"/>
<dbReference type="RefSeq" id="WP_394608357.1">
    <property type="nucleotide sequence ID" value="NZ_JBIHSJ010000004.1"/>
</dbReference>
<reference evidence="1 2" key="1">
    <citation type="submission" date="2024-10" db="EMBL/GenBank/DDBJ databases">
        <authorList>
            <person name="Yibar A."/>
            <person name="Saticioglu I.B."/>
            <person name="Duman M."/>
            <person name="Ajmi N."/>
            <person name="Gurler F."/>
            <person name="Ay H."/>
            <person name="Onuk E."/>
            <person name="Guler S."/>
            <person name="Romalde J.L."/>
        </authorList>
    </citation>
    <scope>NUCLEOTIDE SEQUENCE [LARGE SCALE GENOMIC DNA]</scope>
    <source>
        <strain evidence="1 2">14-MA-B</strain>
    </source>
</reference>
<protein>
    <submittedName>
        <fullName evidence="1">Type VI secretion system-associated protein VasI</fullName>
    </submittedName>
</protein>
<dbReference type="EMBL" id="JBIHSN010000003">
    <property type="protein sequence ID" value="MFH0266681.1"/>
    <property type="molecule type" value="Genomic_DNA"/>
</dbReference>
<evidence type="ECO:0000313" key="1">
    <source>
        <dbReference type="EMBL" id="MFH0266681.1"/>
    </source>
</evidence>